<gene>
    <name evidence="1" type="ORF">LshimejAT787_0300620</name>
</gene>
<protein>
    <submittedName>
        <fullName evidence="1">Uncharacterized protein</fullName>
    </submittedName>
</protein>
<evidence type="ECO:0000313" key="2">
    <source>
        <dbReference type="Proteomes" id="UP001063166"/>
    </source>
</evidence>
<proteinExistence type="predicted"/>
<sequence length="136" mass="15359">MANGMSTFGAGFQGVHSTASKVPRREESWYDMNYRNTWISAQHGRVGVAMSWSNKHYSLLDITPVRVQETDTSSAKTSPPFPHFALDAGHLSSRVHSFPKPVDVSDSDNTQLRELWEKLFECSPAFRIRTRDGEDL</sequence>
<keyword evidence="2" id="KW-1185">Reference proteome</keyword>
<dbReference type="EMBL" id="BRPK01000003">
    <property type="protein sequence ID" value="GLB35774.1"/>
    <property type="molecule type" value="Genomic_DNA"/>
</dbReference>
<evidence type="ECO:0000313" key="1">
    <source>
        <dbReference type="EMBL" id="GLB35774.1"/>
    </source>
</evidence>
<reference evidence="1" key="1">
    <citation type="submission" date="2022-07" db="EMBL/GenBank/DDBJ databases">
        <title>The genome of Lyophyllum shimeji provides insight into the initial evolution of ectomycorrhizal fungal genome.</title>
        <authorList>
            <person name="Kobayashi Y."/>
            <person name="Shibata T."/>
            <person name="Hirakawa H."/>
            <person name="Shigenobu S."/>
            <person name="Nishiyama T."/>
            <person name="Yamada A."/>
            <person name="Hasebe M."/>
            <person name="Kawaguchi M."/>
        </authorList>
    </citation>
    <scope>NUCLEOTIDE SEQUENCE</scope>
    <source>
        <strain evidence="1">AT787</strain>
    </source>
</reference>
<name>A0A9P3PHY9_LYOSH</name>
<accession>A0A9P3PHY9</accession>
<organism evidence="1 2">
    <name type="scientific">Lyophyllum shimeji</name>
    <name type="common">Hon-shimeji</name>
    <name type="synonym">Tricholoma shimeji</name>
    <dbReference type="NCBI Taxonomy" id="47721"/>
    <lineage>
        <taxon>Eukaryota</taxon>
        <taxon>Fungi</taxon>
        <taxon>Dikarya</taxon>
        <taxon>Basidiomycota</taxon>
        <taxon>Agaricomycotina</taxon>
        <taxon>Agaricomycetes</taxon>
        <taxon>Agaricomycetidae</taxon>
        <taxon>Agaricales</taxon>
        <taxon>Tricholomatineae</taxon>
        <taxon>Lyophyllaceae</taxon>
        <taxon>Lyophyllum</taxon>
    </lineage>
</organism>
<dbReference type="Proteomes" id="UP001063166">
    <property type="component" value="Unassembled WGS sequence"/>
</dbReference>
<dbReference type="AlphaFoldDB" id="A0A9P3PHY9"/>
<comment type="caution">
    <text evidence="1">The sequence shown here is derived from an EMBL/GenBank/DDBJ whole genome shotgun (WGS) entry which is preliminary data.</text>
</comment>